<protein>
    <submittedName>
        <fullName evidence="2">Uncharacterized protein</fullName>
    </submittedName>
</protein>
<evidence type="ECO:0000313" key="3">
    <source>
        <dbReference type="Proteomes" id="UP000276133"/>
    </source>
</evidence>
<dbReference type="Proteomes" id="UP000276133">
    <property type="component" value="Unassembled WGS sequence"/>
</dbReference>
<comment type="caution">
    <text evidence="2">The sequence shown here is derived from an EMBL/GenBank/DDBJ whole genome shotgun (WGS) entry which is preliminary data.</text>
</comment>
<dbReference type="AlphaFoldDB" id="A0A3M7RPP4"/>
<evidence type="ECO:0000313" key="2">
    <source>
        <dbReference type="EMBL" id="RNA25305.1"/>
    </source>
</evidence>
<proteinExistence type="predicted"/>
<gene>
    <name evidence="2" type="ORF">BpHYR1_001127</name>
</gene>
<evidence type="ECO:0000256" key="1">
    <source>
        <dbReference type="SAM" id="Coils"/>
    </source>
</evidence>
<reference evidence="2 3" key="1">
    <citation type="journal article" date="2018" name="Sci. Rep.">
        <title>Genomic signatures of local adaptation to the degree of environmental predictability in rotifers.</title>
        <authorList>
            <person name="Franch-Gras L."/>
            <person name="Hahn C."/>
            <person name="Garcia-Roger E.M."/>
            <person name="Carmona M.J."/>
            <person name="Serra M."/>
            <person name="Gomez A."/>
        </authorList>
    </citation>
    <scope>NUCLEOTIDE SEQUENCE [LARGE SCALE GENOMIC DNA]</scope>
    <source>
        <strain evidence="2">HYR1</strain>
    </source>
</reference>
<keyword evidence="3" id="KW-1185">Reference proteome</keyword>
<accession>A0A3M7RPP4</accession>
<keyword evidence="1" id="KW-0175">Coiled coil</keyword>
<sequence length="129" mass="15799">MPKHVKVSKSKNCQLRRLERRVKQRLEDEKRVEEERLEEIRRLERERKKAEARREREQQVGERRVSEVIDRLNHRNSYLADQIEEKEKRLKELELKSKIWLAANNWRMDPLEVDSINKYKGDPDETLLP</sequence>
<organism evidence="2 3">
    <name type="scientific">Brachionus plicatilis</name>
    <name type="common">Marine rotifer</name>
    <name type="synonym">Brachionus muelleri</name>
    <dbReference type="NCBI Taxonomy" id="10195"/>
    <lineage>
        <taxon>Eukaryota</taxon>
        <taxon>Metazoa</taxon>
        <taxon>Spiralia</taxon>
        <taxon>Gnathifera</taxon>
        <taxon>Rotifera</taxon>
        <taxon>Eurotatoria</taxon>
        <taxon>Monogononta</taxon>
        <taxon>Pseudotrocha</taxon>
        <taxon>Ploima</taxon>
        <taxon>Brachionidae</taxon>
        <taxon>Brachionus</taxon>
    </lineage>
</organism>
<name>A0A3M7RPP4_BRAPC</name>
<dbReference type="EMBL" id="REGN01002943">
    <property type="protein sequence ID" value="RNA25305.1"/>
    <property type="molecule type" value="Genomic_DNA"/>
</dbReference>
<feature type="coiled-coil region" evidence="1">
    <location>
        <begin position="15"/>
        <end position="103"/>
    </location>
</feature>